<evidence type="ECO:0000313" key="3">
    <source>
        <dbReference type="Proteomes" id="UP000271339"/>
    </source>
</evidence>
<keyword evidence="3" id="KW-1185">Reference proteome</keyword>
<feature type="transmembrane region" description="Helical" evidence="1">
    <location>
        <begin position="56"/>
        <end position="77"/>
    </location>
</feature>
<accession>A0A3L9YVU9</accession>
<evidence type="ECO:0008006" key="4">
    <source>
        <dbReference type="Google" id="ProtNLM"/>
    </source>
</evidence>
<reference evidence="2 3" key="1">
    <citation type="submission" date="2018-10" db="EMBL/GenBank/DDBJ databases">
        <title>Genomic Encyclopedia of Archaeal and Bacterial Type Strains, Phase II (KMG-II): from individual species to whole genera.</title>
        <authorList>
            <person name="Goeker M."/>
        </authorList>
    </citation>
    <scope>NUCLEOTIDE SEQUENCE [LARGE SCALE GENOMIC DNA]</scope>
    <source>
        <strain evidence="2 3">DSM 23424</strain>
    </source>
</reference>
<name>A0A3L9YVU9_9FLAO</name>
<dbReference type="AlphaFoldDB" id="A0A3L9YVU9"/>
<gene>
    <name evidence="2" type="ORF">BXY75_1320</name>
</gene>
<keyword evidence="1" id="KW-0812">Transmembrane</keyword>
<proteinExistence type="predicted"/>
<feature type="transmembrane region" description="Helical" evidence="1">
    <location>
        <begin position="84"/>
        <end position="103"/>
    </location>
</feature>
<dbReference type="EMBL" id="REFC01000012">
    <property type="protein sequence ID" value="RMA64444.1"/>
    <property type="molecule type" value="Genomic_DNA"/>
</dbReference>
<feature type="transmembrane region" description="Helical" evidence="1">
    <location>
        <begin position="115"/>
        <end position="132"/>
    </location>
</feature>
<protein>
    <recommendedName>
        <fullName evidence="4">Sugar transporter</fullName>
    </recommendedName>
</protein>
<evidence type="ECO:0000256" key="1">
    <source>
        <dbReference type="SAM" id="Phobius"/>
    </source>
</evidence>
<feature type="transmembrane region" description="Helical" evidence="1">
    <location>
        <begin position="12"/>
        <end position="36"/>
    </location>
</feature>
<evidence type="ECO:0000313" key="2">
    <source>
        <dbReference type="EMBL" id="RMA64444.1"/>
    </source>
</evidence>
<comment type="caution">
    <text evidence="2">The sequence shown here is derived from an EMBL/GenBank/DDBJ whole genome shotgun (WGS) entry which is preliminary data.</text>
</comment>
<dbReference type="Proteomes" id="UP000271339">
    <property type="component" value="Unassembled WGS sequence"/>
</dbReference>
<sequence length="143" mass="15862">MTLTNKPSKAFWIIAVIALLWNLMGVFQFLSSTLMAEELRKTLTEAQIALLDSMPGWYDIAFGIGVFAGLLGCILLLMRKKMAIVLFALSLLAVFIYMGYWVIGTDATKVYGMEAIVMPLVVIAGCIFLYFYSKGAARNGWLT</sequence>
<keyword evidence="1" id="KW-1133">Transmembrane helix</keyword>
<organism evidence="2 3">
    <name type="scientific">Ulvibacter antarcticus</name>
    <dbReference type="NCBI Taxonomy" id="442714"/>
    <lineage>
        <taxon>Bacteria</taxon>
        <taxon>Pseudomonadati</taxon>
        <taxon>Bacteroidota</taxon>
        <taxon>Flavobacteriia</taxon>
        <taxon>Flavobacteriales</taxon>
        <taxon>Flavobacteriaceae</taxon>
        <taxon>Ulvibacter</taxon>
    </lineage>
</organism>
<keyword evidence="1" id="KW-0472">Membrane</keyword>